<evidence type="ECO:0000256" key="2">
    <source>
        <dbReference type="ARBA" id="ARBA00005417"/>
    </source>
</evidence>
<dbReference type="SUPFAM" id="SSF52540">
    <property type="entry name" value="P-loop containing nucleoside triphosphate hydrolases"/>
    <property type="match status" value="1"/>
</dbReference>
<evidence type="ECO:0000313" key="11">
    <source>
        <dbReference type="EMBL" id="MDR8757132.1"/>
    </source>
</evidence>
<organism evidence="11 12">
    <name type="scientific">Burkholderia pseudomultivorans</name>
    <dbReference type="NCBI Taxonomy" id="1207504"/>
    <lineage>
        <taxon>Bacteria</taxon>
        <taxon>Pseudomonadati</taxon>
        <taxon>Pseudomonadota</taxon>
        <taxon>Betaproteobacteria</taxon>
        <taxon>Burkholderiales</taxon>
        <taxon>Burkholderiaceae</taxon>
        <taxon>Burkholderia</taxon>
        <taxon>Burkholderia cepacia complex</taxon>
    </lineage>
</organism>
<dbReference type="Proteomes" id="UP001248067">
    <property type="component" value="Unassembled WGS sequence"/>
</dbReference>
<keyword evidence="5" id="KW-0997">Cell inner membrane</keyword>
<evidence type="ECO:0000256" key="5">
    <source>
        <dbReference type="ARBA" id="ARBA00022519"/>
    </source>
</evidence>
<comment type="similarity">
    <text evidence="2">Belongs to the ABC transporter superfamily.</text>
</comment>
<keyword evidence="4" id="KW-1003">Cell membrane</keyword>
<keyword evidence="9" id="KW-0472">Membrane</keyword>
<dbReference type="PANTHER" id="PTHR43166:SF9">
    <property type="entry name" value="GLUTAMATE_ASPARTATE IMPORT ATP-BINDING PROTEIN GLTL"/>
    <property type="match status" value="1"/>
</dbReference>
<dbReference type="RefSeq" id="WP_059518750.1">
    <property type="nucleotide sequence ID" value="NZ_CADFDQ010000010.1"/>
</dbReference>
<sequence>MNADVNHDAEPIIEVRGLQKSFGTLKVLNGIDLCIRPGEVNFFIGPSGGGKSTLLRCINFLDVPTGGEIRFDGESLCRQEGAVFRVIAESRLRIARRKMPMVFQQFNLFAHRTVLENVIEGPIHVLGCTRDQAVAEAEAILKQVGLEKRLDHYPDQLSGGQKQRVAIARALAMKPKVVLFDEPTSALDPELVAGVLDTIRALADAGMTLAIVTHEMSFARKLADRIHFVADGTIHESGAPEDVLSADRDSKSRIAHFLRAVER</sequence>
<dbReference type="EC" id="3.6.3.-" evidence="11"/>
<dbReference type="GO" id="GO:0005524">
    <property type="term" value="F:ATP binding"/>
    <property type="evidence" value="ECO:0007669"/>
    <property type="project" value="UniProtKB-KW"/>
</dbReference>
<dbReference type="GO" id="GO:0016787">
    <property type="term" value="F:hydrolase activity"/>
    <property type="evidence" value="ECO:0007669"/>
    <property type="project" value="UniProtKB-KW"/>
</dbReference>
<evidence type="ECO:0000313" key="12">
    <source>
        <dbReference type="Proteomes" id="UP001248067"/>
    </source>
</evidence>
<dbReference type="InterPro" id="IPR017871">
    <property type="entry name" value="ABC_transporter-like_CS"/>
</dbReference>
<feature type="domain" description="ABC transporter" evidence="10">
    <location>
        <begin position="13"/>
        <end position="256"/>
    </location>
</feature>
<gene>
    <name evidence="11" type="primary">tcyC_2</name>
    <name evidence="11" type="ORF">FEQ00_05577</name>
</gene>
<name>A0ABU2EB69_9BURK</name>
<keyword evidence="6" id="KW-0547">Nucleotide-binding</keyword>
<dbReference type="PIRSF" id="PIRSF039085">
    <property type="entry name" value="ABC_ATPase_HisP"/>
    <property type="match status" value="1"/>
</dbReference>
<comment type="caution">
    <text evidence="11">The sequence shown here is derived from an EMBL/GenBank/DDBJ whole genome shotgun (WGS) entry which is preliminary data.</text>
</comment>
<evidence type="ECO:0000256" key="7">
    <source>
        <dbReference type="ARBA" id="ARBA00022840"/>
    </source>
</evidence>
<dbReference type="SMART" id="SM00382">
    <property type="entry name" value="AAA"/>
    <property type="match status" value="1"/>
</dbReference>
<comment type="subcellular location">
    <subcellularLocation>
        <location evidence="1">Cell membrane</location>
        <topology evidence="1">Peripheral membrane protein</topology>
    </subcellularLocation>
</comment>
<reference evidence="11 12" key="1">
    <citation type="submission" date="2019-06" db="EMBL/GenBank/DDBJ databases">
        <title>Evolution of Burkholderia multivorans in the lungs of Cystic Fibrosis patients.</title>
        <authorList>
            <person name="Moreira L.M."/>
        </authorList>
    </citation>
    <scope>NUCLEOTIDE SEQUENCE [LARGE SCALE GENOMIC DNA]</scope>
    <source>
        <strain evidence="11 12">VC13239</strain>
    </source>
</reference>
<dbReference type="InterPro" id="IPR050086">
    <property type="entry name" value="MetN_ABC_transporter-like"/>
</dbReference>
<evidence type="ECO:0000256" key="9">
    <source>
        <dbReference type="ARBA" id="ARBA00023136"/>
    </source>
</evidence>
<keyword evidence="11" id="KW-0378">Hydrolase</keyword>
<evidence type="ECO:0000256" key="8">
    <source>
        <dbReference type="ARBA" id="ARBA00022970"/>
    </source>
</evidence>
<keyword evidence="8" id="KW-0029">Amino-acid transport</keyword>
<dbReference type="CDD" id="cd03262">
    <property type="entry name" value="ABC_HisP_GlnQ"/>
    <property type="match status" value="1"/>
</dbReference>
<keyword evidence="12" id="KW-1185">Reference proteome</keyword>
<evidence type="ECO:0000256" key="4">
    <source>
        <dbReference type="ARBA" id="ARBA00022475"/>
    </source>
</evidence>
<dbReference type="EMBL" id="VJSY01000054">
    <property type="protein sequence ID" value="MDR8757132.1"/>
    <property type="molecule type" value="Genomic_DNA"/>
</dbReference>
<evidence type="ECO:0000256" key="6">
    <source>
        <dbReference type="ARBA" id="ARBA00022741"/>
    </source>
</evidence>
<dbReference type="PROSITE" id="PS50893">
    <property type="entry name" value="ABC_TRANSPORTER_2"/>
    <property type="match status" value="1"/>
</dbReference>
<keyword evidence="7 11" id="KW-0067">ATP-binding</keyword>
<dbReference type="Pfam" id="PF00005">
    <property type="entry name" value="ABC_tran"/>
    <property type="match status" value="1"/>
</dbReference>
<dbReference type="InterPro" id="IPR027417">
    <property type="entry name" value="P-loop_NTPase"/>
</dbReference>
<evidence type="ECO:0000256" key="1">
    <source>
        <dbReference type="ARBA" id="ARBA00004202"/>
    </source>
</evidence>
<evidence type="ECO:0000259" key="10">
    <source>
        <dbReference type="PROSITE" id="PS50893"/>
    </source>
</evidence>
<proteinExistence type="inferred from homology"/>
<keyword evidence="3" id="KW-0813">Transport</keyword>
<protein>
    <submittedName>
        <fullName evidence="11">L-cystine import ATP-binding protein TcyC</fullName>
        <ecNumber evidence="11">3.6.3.-</ecNumber>
    </submittedName>
</protein>
<dbReference type="InterPro" id="IPR003439">
    <property type="entry name" value="ABC_transporter-like_ATP-bd"/>
</dbReference>
<dbReference type="PANTHER" id="PTHR43166">
    <property type="entry name" value="AMINO ACID IMPORT ATP-BINDING PROTEIN"/>
    <property type="match status" value="1"/>
</dbReference>
<dbReference type="PROSITE" id="PS00211">
    <property type="entry name" value="ABC_TRANSPORTER_1"/>
    <property type="match status" value="1"/>
</dbReference>
<evidence type="ECO:0000256" key="3">
    <source>
        <dbReference type="ARBA" id="ARBA00022448"/>
    </source>
</evidence>
<dbReference type="InterPro" id="IPR030679">
    <property type="entry name" value="ABC_ATPase_HisP-typ"/>
</dbReference>
<dbReference type="InterPro" id="IPR003593">
    <property type="entry name" value="AAA+_ATPase"/>
</dbReference>
<accession>A0ABU2EB69</accession>
<dbReference type="Gene3D" id="3.40.50.300">
    <property type="entry name" value="P-loop containing nucleotide triphosphate hydrolases"/>
    <property type="match status" value="1"/>
</dbReference>